<dbReference type="GO" id="GO:0003700">
    <property type="term" value="F:DNA-binding transcription factor activity"/>
    <property type="evidence" value="ECO:0007669"/>
    <property type="project" value="TreeGrafter"/>
</dbReference>
<dbReference type="InterPro" id="IPR009057">
    <property type="entry name" value="Homeodomain-like_sf"/>
</dbReference>
<protein>
    <recommendedName>
        <fullName evidence="5">HTH tetR-type domain-containing protein</fullName>
    </recommendedName>
</protein>
<dbReference type="PROSITE" id="PS50977">
    <property type="entry name" value="HTH_TETR_2"/>
    <property type="match status" value="2"/>
</dbReference>
<evidence type="ECO:0000256" key="4">
    <source>
        <dbReference type="PROSITE-ProRule" id="PRU00335"/>
    </source>
</evidence>
<keyword evidence="3" id="KW-0804">Transcription</keyword>
<dbReference type="EMBL" id="NVWI01000006">
    <property type="protein sequence ID" value="PCJ41085.1"/>
    <property type="molecule type" value="Genomic_DNA"/>
</dbReference>
<dbReference type="InterPro" id="IPR041490">
    <property type="entry name" value="KstR2_TetR_C"/>
</dbReference>
<dbReference type="InterPro" id="IPR050109">
    <property type="entry name" value="HTH-type_TetR-like_transc_reg"/>
</dbReference>
<dbReference type="SUPFAM" id="SSF48498">
    <property type="entry name" value="Tetracyclin repressor-like, C-terminal domain"/>
    <property type="match status" value="2"/>
</dbReference>
<evidence type="ECO:0000256" key="1">
    <source>
        <dbReference type="ARBA" id="ARBA00023015"/>
    </source>
</evidence>
<dbReference type="PANTHER" id="PTHR30055">
    <property type="entry name" value="HTH-TYPE TRANSCRIPTIONAL REGULATOR RUTR"/>
    <property type="match status" value="1"/>
</dbReference>
<organism evidence="6 7">
    <name type="scientific">SAR86 cluster bacterium</name>
    <dbReference type="NCBI Taxonomy" id="2030880"/>
    <lineage>
        <taxon>Bacteria</taxon>
        <taxon>Pseudomonadati</taxon>
        <taxon>Pseudomonadota</taxon>
        <taxon>Gammaproteobacteria</taxon>
        <taxon>SAR86 cluster</taxon>
    </lineage>
</organism>
<name>A0A2A5CC11_9GAMM</name>
<dbReference type="InterPro" id="IPR001647">
    <property type="entry name" value="HTH_TetR"/>
</dbReference>
<evidence type="ECO:0000256" key="2">
    <source>
        <dbReference type="ARBA" id="ARBA00023125"/>
    </source>
</evidence>
<feature type="domain" description="HTH tetR-type" evidence="5">
    <location>
        <begin position="13"/>
        <end position="73"/>
    </location>
</feature>
<feature type="domain" description="HTH tetR-type" evidence="5">
    <location>
        <begin position="225"/>
        <end position="285"/>
    </location>
</feature>
<dbReference type="InterPro" id="IPR036271">
    <property type="entry name" value="Tet_transcr_reg_TetR-rel_C_sf"/>
</dbReference>
<gene>
    <name evidence="6" type="ORF">COA71_08535</name>
</gene>
<accession>A0A2A5CC11</accession>
<evidence type="ECO:0000313" key="7">
    <source>
        <dbReference type="Proteomes" id="UP000228987"/>
    </source>
</evidence>
<dbReference type="GO" id="GO:0000976">
    <property type="term" value="F:transcription cis-regulatory region binding"/>
    <property type="evidence" value="ECO:0007669"/>
    <property type="project" value="TreeGrafter"/>
</dbReference>
<keyword evidence="1" id="KW-0805">Transcription regulation</keyword>
<dbReference type="Pfam" id="PF17932">
    <property type="entry name" value="TetR_C_24"/>
    <property type="match status" value="1"/>
</dbReference>
<feature type="DNA-binding region" description="H-T-H motif" evidence="4">
    <location>
        <begin position="36"/>
        <end position="55"/>
    </location>
</feature>
<dbReference type="Gene3D" id="1.10.357.10">
    <property type="entry name" value="Tetracycline Repressor, domain 2"/>
    <property type="match status" value="2"/>
</dbReference>
<reference evidence="7" key="1">
    <citation type="submission" date="2017-08" db="EMBL/GenBank/DDBJ databases">
        <title>A dynamic microbial community with high functional redundancy inhabits the cold, oxic subseafloor aquifer.</title>
        <authorList>
            <person name="Tully B.J."/>
            <person name="Wheat C.G."/>
            <person name="Glazer B.T."/>
            <person name="Huber J.A."/>
        </authorList>
    </citation>
    <scope>NUCLEOTIDE SEQUENCE [LARGE SCALE GENOMIC DNA]</scope>
</reference>
<keyword evidence="2 4" id="KW-0238">DNA-binding</keyword>
<comment type="caution">
    <text evidence="6">The sequence shown here is derived from an EMBL/GenBank/DDBJ whole genome shotgun (WGS) entry which is preliminary data.</text>
</comment>
<proteinExistence type="predicted"/>
<dbReference type="Gene3D" id="1.10.10.60">
    <property type="entry name" value="Homeodomain-like"/>
    <property type="match status" value="1"/>
</dbReference>
<dbReference type="Pfam" id="PF00440">
    <property type="entry name" value="TetR_N"/>
    <property type="match status" value="2"/>
</dbReference>
<dbReference type="PRINTS" id="PR00455">
    <property type="entry name" value="HTHTETR"/>
</dbReference>
<dbReference type="SUPFAM" id="SSF46689">
    <property type="entry name" value="Homeodomain-like"/>
    <property type="match status" value="2"/>
</dbReference>
<dbReference type="PANTHER" id="PTHR30055:SF234">
    <property type="entry name" value="HTH-TYPE TRANSCRIPTIONAL REGULATOR BETI"/>
    <property type="match status" value="1"/>
</dbReference>
<sequence length="416" mass="47221">MKKRELNGLTSREIKLIRALDEGAKALNRRGVSQTSLTEIAKRLGISRSALYYYFEDQQDLVFQCYRRSCEQLTLRLNEARRRSSGTFEAIEIFIESILNEDQPEFAVLSEPSFLRTDQRSMIFKLYDNLRTNLADILDEGINSKELRPCHSKLVASAIIGLISWITKIHQTRDLSRNDLIKTIKSMLHSGIAADRSAPIHYTPFTLSPMSVPAWQAFDQEVMLAARQEAFLSAASWLFNLKGVDATSLDEIAQRVGVTKKLIYHNIGDKQVLVDQCYRRAYNFYEDIGTRVHAYKGSRIDALSAAAHALAEASMRSDIAPFRPFTGLESQPKAVSKKLRESERHLTSLYLEIYKQGIAEGSLTKVDAGIPAMLLLLPGTVEWLPKWLESFSDADRARAPWELTELYRLGLRPLYP</sequence>
<dbReference type="Proteomes" id="UP000228987">
    <property type="component" value="Unassembled WGS sequence"/>
</dbReference>
<dbReference type="AlphaFoldDB" id="A0A2A5CC11"/>
<evidence type="ECO:0000313" key="6">
    <source>
        <dbReference type="EMBL" id="PCJ41085.1"/>
    </source>
</evidence>
<evidence type="ECO:0000259" key="5">
    <source>
        <dbReference type="PROSITE" id="PS50977"/>
    </source>
</evidence>
<evidence type="ECO:0000256" key="3">
    <source>
        <dbReference type="ARBA" id="ARBA00023163"/>
    </source>
</evidence>
<feature type="DNA-binding region" description="H-T-H motif" evidence="4">
    <location>
        <begin position="248"/>
        <end position="267"/>
    </location>
</feature>